<comment type="subunit">
    <text evidence="5 10">Heterodimer of LeuC and LeuD.</text>
</comment>
<evidence type="ECO:0000256" key="2">
    <source>
        <dbReference type="ARBA" id="ARBA00002695"/>
    </source>
</evidence>
<evidence type="ECO:0000256" key="5">
    <source>
        <dbReference type="ARBA" id="ARBA00011271"/>
    </source>
</evidence>
<name>A0A136A5G8_9ALTE</name>
<dbReference type="NCBIfam" id="TIGR00171">
    <property type="entry name" value="leuD"/>
    <property type="match status" value="1"/>
</dbReference>
<dbReference type="InterPro" id="IPR015928">
    <property type="entry name" value="Aconitase/3IPM_dehydase_swvl"/>
</dbReference>
<dbReference type="Pfam" id="PF00694">
    <property type="entry name" value="Aconitase_C"/>
    <property type="match status" value="1"/>
</dbReference>
<evidence type="ECO:0000256" key="10">
    <source>
        <dbReference type="HAMAP-Rule" id="MF_01031"/>
    </source>
</evidence>
<dbReference type="OrthoDB" id="9777465at2"/>
<dbReference type="GO" id="GO:0003861">
    <property type="term" value="F:3-isopropylmalate dehydratase activity"/>
    <property type="evidence" value="ECO:0007669"/>
    <property type="project" value="UniProtKB-UniRule"/>
</dbReference>
<dbReference type="CDD" id="cd01577">
    <property type="entry name" value="IPMI_Swivel"/>
    <property type="match status" value="1"/>
</dbReference>
<dbReference type="GO" id="GO:0009316">
    <property type="term" value="C:3-isopropylmalate dehydratase complex"/>
    <property type="evidence" value="ECO:0007669"/>
    <property type="project" value="InterPro"/>
</dbReference>
<reference evidence="13" key="1">
    <citation type="submission" date="2016-02" db="EMBL/GenBank/DDBJ databases">
        <authorList>
            <person name="Schultz-Johansen M."/>
            <person name="Glaring M.A."/>
            <person name="Bech P.K."/>
            <person name="Stougaard P."/>
        </authorList>
    </citation>
    <scope>NUCLEOTIDE SEQUENCE [LARGE SCALE GENOMIC DNA]</scope>
    <source>
        <strain evidence="13">S66</strain>
    </source>
</reference>
<gene>
    <name evidence="10" type="primary">leuD</name>
    <name evidence="12" type="ORF">AX660_10810</name>
</gene>
<comment type="function">
    <text evidence="2 10">Catalyzes the isomerization between 2-isopropylmalate and 3-isopropylmalate, via the formation of 2-isopropylmaleate.</text>
</comment>
<accession>A0A136A5G8</accession>
<keyword evidence="8 10" id="KW-0456">Lyase</keyword>
<evidence type="ECO:0000256" key="6">
    <source>
        <dbReference type="ARBA" id="ARBA00022430"/>
    </source>
</evidence>
<comment type="pathway">
    <text evidence="3 10">Amino-acid biosynthesis; L-leucine biosynthesis; L-leucine from 3-methyl-2-oxobutanoate: step 2/4.</text>
</comment>
<dbReference type="InterPro" id="IPR033940">
    <property type="entry name" value="IPMI_Swivel"/>
</dbReference>
<keyword evidence="13" id="KW-1185">Reference proteome</keyword>
<keyword evidence="6 10" id="KW-0432">Leucine biosynthesis</keyword>
<dbReference type="STRING" id="1799789.AX660_10810"/>
<dbReference type="PANTHER" id="PTHR43345">
    <property type="entry name" value="3-ISOPROPYLMALATE DEHYDRATASE SMALL SUBUNIT 2-RELATED-RELATED"/>
    <property type="match status" value="1"/>
</dbReference>
<dbReference type="AlphaFoldDB" id="A0A136A5G8"/>
<dbReference type="InterPro" id="IPR004431">
    <property type="entry name" value="3-IsopropMal_deHydase_ssu"/>
</dbReference>
<proteinExistence type="inferred from homology"/>
<dbReference type="GO" id="GO:0009098">
    <property type="term" value="P:L-leucine biosynthetic process"/>
    <property type="evidence" value="ECO:0007669"/>
    <property type="project" value="UniProtKB-UniRule"/>
</dbReference>
<dbReference type="PANTHER" id="PTHR43345:SF5">
    <property type="entry name" value="3-ISOPROPYLMALATE DEHYDRATASE SMALL SUBUNIT"/>
    <property type="match status" value="1"/>
</dbReference>
<keyword evidence="9 10" id="KW-0100">Branched-chain amino acid biosynthesis</keyword>
<dbReference type="EC" id="4.2.1.33" evidence="10"/>
<dbReference type="EMBL" id="LSNE01000003">
    <property type="protein sequence ID" value="KXI30446.1"/>
    <property type="molecule type" value="Genomic_DNA"/>
</dbReference>
<dbReference type="SUPFAM" id="SSF52016">
    <property type="entry name" value="LeuD/IlvD-like"/>
    <property type="match status" value="1"/>
</dbReference>
<dbReference type="Proteomes" id="UP000070299">
    <property type="component" value="Unassembled WGS sequence"/>
</dbReference>
<dbReference type="RefSeq" id="WP_068374928.1">
    <property type="nucleotide sequence ID" value="NZ_LSNE01000003.1"/>
</dbReference>
<protein>
    <recommendedName>
        <fullName evidence="10">3-isopropylmalate dehydratase small subunit</fullName>
        <ecNumber evidence="10">4.2.1.33</ecNumber>
    </recommendedName>
    <alternativeName>
        <fullName evidence="10">Alpha-IPM isomerase</fullName>
        <shortName evidence="10">IPMI</shortName>
    </alternativeName>
    <alternativeName>
        <fullName evidence="10">Isopropylmalate isomerase</fullName>
    </alternativeName>
</protein>
<sequence length="214" mass="24638">MAAFVAHQGWVAPMDRSNVDTDAMMPKQYLKCIFKSGYGDWAFDDWRYLDAGDVDVDVSTRRKNPDFELNKTIYQGASILLSRENFGCGSSREHAVWGIRDMGFKVVIATSFADIFYNNCFNNGILALTLKPEQIERLFELSGDKAMSLTVNLQEKRVTLANGEFYSFELEENRRFKMLNGLDNVATTLLKKQAIQDFEKQHKQTHPYYFTPLR</sequence>
<evidence type="ECO:0000256" key="9">
    <source>
        <dbReference type="ARBA" id="ARBA00023304"/>
    </source>
</evidence>
<comment type="catalytic activity">
    <reaction evidence="1 10">
        <text>(2R,3S)-3-isopropylmalate = (2S)-2-isopropylmalate</text>
        <dbReference type="Rhea" id="RHEA:32287"/>
        <dbReference type="ChEBI" id="CHEBI:1178"/>
        <dbReference type="ChEBI" id="CHEBI:35121"/>
        <dbReference type="EC" id="4.2.1.33"/>
    </reaction>
</comment>
<evidence type="ECO:0000256" key="4">
    <source>
        <dbReference type="ARBA" id="ARBA00009845"/>
    </source>
</evidence>
<evidence type="ECO:0000259" key="11">
    <source>
        <dbReference type="Pfam" id="PF00694"/>
    </source>
</evidence>
<organism evidence="12 13">
    <name type="scientific">Paraglaciecola hydrolytica</name>
    <dbReference type="NCBI Taxonomy" id="1799789"/>
    <lineage>
        <taxon>Bacteria</taxon>
        <taxon>Pseudomonadati</taxon>
        <taxon>Pseudomonadota</taxon>
        <taxon>Gammaproteobacteria</taxon>
        <taxon>Alteromonadales</taxon>
        <taxon>Alteromonadaceae</taxon>
        <taxon>Paraglaciecola</taxon>
    </lineage>
</organism>
<evidence type="ECO:0000256" key="1">
    <source>
        <dbReference type="ARBA" id="ARBA00000491"/>
    </source>
</evidence>
<dbReference type="InterPro" id="IPR000573">
    <property type="entry name" value="AconitaseA/IPMdHydase_ssu_swvl"/>
</dbReference>
<keyword evidence="7 10" id="KW-0028">Amino-acid biosynthesis</keyword>
<dbReference type="FunFam" id="3.20.19.10:FF:000003">
    <property type="entry name" value="3-isopropylmalate dehydratase small subunit"/>
    <property type="match status" value="1"/>
</dbReference>
<evidence type="ECO:0000256" key="8">
    <source>
        <dbReference type="ARBA" id="ARBA00023239"/>
    </source>
</evidence>
<dbReference type="NCBIfam" id="NF002458">
    <property type="entry name" value="PRK01641.1"/>
    <property type="match status" value="1"/>
</dbReference>
<dbReference type="Gene3D" id="3.20.19.10">
    <property type="entry name" value="Aconitase, domain 4"/>
    <property type="match status" value="1"/>
</dbReference>
<dbReference type="UniPathway" id="UPA00048">
    <property type="reaction ID" value="UER00071"/>
</dbReference>
<evidence type="ECO:0000313" key="12">
    <source>
        <dbReference type="EMBL" id="KXI30446.1"/>
    </source>
</evidence>
<dbReference type="HAMAP" id="MF_01031">
    <property type="entry name" value="LeuD_type1"/>
    <property type="match status" value="1"/>
</dbReference>
<evidence type="ECO:0000256" key="3">
    <source>
        <dbReference type="ARBA" id="ARBA00004729"/>
    </source>
</evidence>
<feature type="domain" description="Aconitase A/isopropylmalate dehydratase small subunit swivel" evidence="11">
    <location>
        <begin position="1"/>
        <end position="132"/>
    </location>
</feature>
<dbReference type="InterPro" id="IPR050075">
    <property type="entry name" value="LeuD"/>
</dbReference>
<evidence type="ECO:0000313" key="13">
    <source>
        <dbReference type="Proteomes" id="UP000070299"/>
    </source>
</evidence>
<comment type="similarity">
    <text evidence="4 10">Belongs to the LeuD family. LeuD type 1 subfamily.</text>
</comment>
<comment type="caution">
    <text evidence="12">The sequence shown here is derived from an EMBL/GenBank/DDBJ whole genome shotgun (WGS) entry which is preliminary data.</text>
</comment>
<evidence type="ECO:0000256" key="7">
    <source>
        <dbReference type="ARBA" id="ARBA00022605"/>
    </source>
</evidence>